<feature type="transmembrane region" description="Helical" evidence="2">
    <location>
        <begin position="117"/>
        <end position="137"/>
    </location>
</feature>
<name>A0A835LAK2_9MAGN</name>
<feature type="compositionally biased region" description="Basic residues" evidence="1">
    <location>
        <begin position="70"/>
        <end position="83"/>
    </location>
</feature>
<feature type="compositionally biased region" description="Basic and acidic residues" evidence="1">
    <location>
        <begin position="218"/>
        <end position="259"/>
    </location>
</feature>
<feature type="compositionally biased region" description="Low complexity" evidence="1">
    <location>
        <begin position="22"/>
        <end position="35"/>
    </location>
</feature>
<feature type="region of interest" description="Disordered" evidence="1">
    <location>
        <begin position="195"/>
        <end position="266"/>
    </location>
</feature>
<evidence type="ECO:0000256" key="2">
    <source>
        <dbReference type="SAM" id="Phobius"/>
    </source>
</evidence>
<organism evidence="3 4">
    <name type="scientific">Coptis chinensis</name>
    <dbReference type="NCBI Taxonomy" id="261450"/>
    <lineage>
        <taxon>Eukaryota</taxon>
        <taxon>Viridiplantae</taxon>
        <taxon>Streptophyta</taxon>
        <taxon>Embryophyta</taxon>
        <taxon>Tracheophyta</taxon>
        <taxon>Spermatophyta</taxon>
        <taxon>Magnoliopsida</taxon>
        <taxon>Ranunculales</taxon>
        <taxon>Ranunculaceae</taxon>
        <taxon>Coptidoideae</taxon>
        <taxon>Coptis</taxon>
    </lineage>
</organism>
<evidence type="ECO:0000313" key="3">
    <source>
        <dbReference type="EMBL" id="KAF9587275.1"/>
    </source>
</evidence>
<keyword evidence="2" id="KW-1133">Transmembrane helix</keyword>
<evidence type="ECO:0000256" key="1">
    <source>
        <dbReference type="SAM" id="MobiDB-lite"/>
    </source>
</evidence>
<feature type="region of interest" description="Disordered" evidence="1">
    <location>
        <begin position="1"/>
        <end position="107"/>
    </location>
</feature>
<reference evidence="3 4" key="1">
    <citation type="submission" date="2020-10" db="EMBL/GenBank/DDBJ databases">
        <title>The Coptis chinensis genome and diversification of protoberbering-type alkaloids.</title>
        <authorList>
            <person name="Wang B."/>
            <person name="Shu S."/>
            <person name="Song C."/>
            <person name="Liu Y."/>
        </authorList>
    </citation>
    <scope>NUCLEOTIDE SEQUENCE [LARGE SCALE GENOMIC DNA]</scope>
    <source>
        <strain evidence="3">HL-2020</strain>
        <tissue evidence="3">Leaf</tissue>
    </source>
</reference>
<feature type="compositionally biased region" description="Polar residues" evidence="1">
    <location>
        <begin position="195"/>
        <end position="204"/>
    </location>
</feature>
<feature type="compositionally biased region" description="Basic residues" evidence="1">
    <location>
        <begin position="208"/>
        <end position="217"/>
    </location>
</feature>
<dbReference type="Proteomes" id="UP000631114">
    <property type="component" value="Unassembled WGS sequence"/>
</dbReference>
<gene>
    <name evidence="3" type="ORF">IFM89_039522</name>
</gene>
<protein>
    <submittedName>
        <fullName evidence="3">Uncharacterized protein</fullName>
    </submittedName>
</protein>
<keyword evidence="2" id="KW-0472">Membrane</keyword>
<keyword evidence="4" id="KW-1185">Reference proteome</keyword>
<proteinExistence type="predicted"/>
<feature type="compositionally biased region" description="Basic and acidic residues" evidence="1">
    <location>
        <begin position="36"/>
        <end position="69"/>
    </location>
</feature>
<dbReference type="AlphaFoldDB" id="A0A835LAK2"/>
<dbReference type="OrthoDB" id="10655478at2759"/>
<feature type="compositionally biased region" description="Polar residues" evidence="1">
    <location>
        <begin position="1"/>
        <end position="10"/>
    </location>
</feature>
<dbReference type="EMBL" id="JADFTS010000012">
    <property type="protein sequence ID" value="KAF9587275.1"/>
    <property type="molecule type" value="Genomic_DNA"/>
</dbReference>
<feature type="compositionally biased region" description="Low complexity" evidence="1">
    <location>
        <begin position="88"/>
        <end position="99"/>
    </location>
</feature>
<keyword evidence="2" id="KW-0812">Transmembrane</keyword>
<evidence type="ECO:0000313" key="4">
    <source>
        <dbReference type="Proteomes" id="UP000631114"/>
    </source>
</evidence>
<sequence>MAEQQVTDPTVVSKLLETPPQVSASVATTSAVVPSVEKKRKETKKKEGKKEDVQKKETKKKEDLHDDKLKKSKNKKNEMKKKKEKGESSSSSSSESNSSESDEHIQDNKKAKTAETWIWWGILGGLLLVIGGALKIVKASKIEQSEVKFITCVKLFPSVFMASLQMQKPDEQLNLQTNQVDKPAQEDTHILHNVVNTNDGNLNIASDKKKKDKKEKKEKKDEKKPKDKDLTKDKKEKKKNKDVDSVHDKKKQEKENKHEKEKKKHK</sequence>
<comment type="caution">
    <text evidence="3">The sequence shown here is derived from an EMBL/GenBank/DDBJ whole genome shotgun (WGS) entry which is preliminary data.</text>
</comment>
<accession>A0A835LAK2</accession>